<evidence type="ECO:0000256" key="2">
    <source>
        <dbReference type="SAM" id="SignalP"/>
    </source>
</evidence>
<dbReference type="InterPro" id="IPR052806">
    <property type="entry name" value="Fasciclin-like_AGP"/>
</dbReference>
<dbReference type="Proteomes" id="UP001174677">
    <property type="component" value="Chromosome 17"/>
</dbReference>
<evidence type="ECO:0000256" key="1">
    <source>
        <dbReference type="ARBA" id="ARBA00007843"/>
    </source>
</evidence>
<dbReference type="Pfam" id="PF02469">
    <property type="entry name" value="Fasciclin"/>
    <property type="match status" value="1"/>
</dbReference>
<feature type="chain" id="PRO_5047481377" description="FAS1 domain-containing protein" evidence="2">
    <location>
        <begin position="22"/>
        <end position="288"/>
    </location>
</feature>
<sequence length="288" mass="31711">MANKPLIVSLVFFSLFYVSSSLSAKTLLEAADFLSNSGYLSISLTLQLVSKSLIPHSPSLTSFSPDSAFARSGQPLFPSSYSILALFLSTSDPSNLSIHGSPIYDDGSLVILGIDKFLDPEFEVSGQIQGTGGNLGCSFEAGGRFYSFTEATEVLRSNGCCDRPTPTIFAPVDEVMKGFVGNVDKYSSIFLRHVVPCKILWKDLLNFDNGMVLGTYLEGYGIRISRSGDIVMLNEVPVSFPNMYQNDWLVFHGLRGILEGRNRPEEVRRSSFQMDNKNETSILDDDEF</sequence>
<feature type="signal peptide" evidence="2">
    <location>
        <begin position="1"/>
        <end position="21"/>
    </location>
</feature>
<dbReference type="PANTHER" id="PTHR33985:SF17">
    <property type="entry name" value="FASCICLIN-LIKE ARABINOGALACTAN PROTEIN 20"/>
    <property type="match status" value="1"/>
</dbReference>
<dbReference type="SUPFAM" id="SSF82153">
    <property type="entry name" value="FAS1 domain"/>
    <property type="match status" value="1"/>
</dbReference>
<organism evidence="4 5">
    <name type="scientific">Hevea brasiliensis</name>
    <name type="common">Para rubber tree</name>
    <name type="synonym">Siphonia brasiliensis</name>
    <dbReference type="NCBI Taxonomy" id="3981"/>
    <lineage>
        <taxon>Eukaryota</taxon>
        <taxon>Viridiplantae</taxon>
        <taxon>Streptophyta</taxon>
        <taxon>Embryophyta</taxon>
        <taxon>Tracheophyta</taxon>
        <taxon>Spermatophyta</taxon>
        <taxon>Magnoliopsida</taxon>
        <taxon>eudicotyledons</taxon>
        <taxon>Gunneridae</taxon>
        <taxon>Pentapetalae</taxon>
        <taxon>rosids</taxon>
        <taxon>fabids</taxon>
        <taxon>Malpighiales</taxon>
        <taxon>Euphorbiaceae</taxon>
        <taxon>Crotonoideae</taxon>
        <taxon>Micrandreae</taxon>
        <taxon>Hevea</taxon>
    </lineage>
</organism>
<comment type="similarity">
    <text evidence="1">Belongs to the fasciclin-like AGP family.</text>
</comment>
<dbReference type="EMBL" id="JARPOI010000017">
    <property type="protein sequence ID" value="KAJ9140842.1"/>
    <property type="molecule type" value="Genomic_DNA"/>
</dbReference>
<protein>
    <recommendedName>
        <fullName evidence="3">FAS1 domain-containing protein</fullName>
    </recommendedName>
</protein>
<evidence type="ECO:0000259" key="3">
    <source>
        <dbReference type="SMART" id="SM00554"/>
    </source>
</evidence>
<name>A0ABQ9KLA9_HEVBR</name>
<evidence type="ECO:0000313" key="4">
    <source>
        <dbReference type="EMBL" id="KAJ9140842.1"/>
    </source>
</evidence>
<proteinExistence type="inferred from homology"/>
<gene>
    <name evidence="4" type="ORF">P3X46_031439</name>
</gene>
<keyword evidence="5" id="KW-1185">Reference proteome</keyword>
<feature type="domain" description="FAS1" evidence="3">
    <location>
        <begin position="167"/>
        <end position="261"/>
    </location>
</feature>
<dbReference type="PANTHER" id="PTHR33985">
    <property type="entry name" value="OS02G0491300 PROTEIN-RELATED"/>
    <property type="match status" value="1"/>
</dbReference>
<dbReference type="SMART" id="SM00554">
    <property type="entry name" value="FAS1"/>
    <property type="match status" value="1"/>
</dbReference>
<keyword evidence="2" id="KW-0732">Signal</keyword>
<reference evidence="4" key="1">
    <citation type="journal article" date="2023" name="Plant Biotechnol. J.">
        <title>Chromosome-level wild Hevea brasiliensis genome provides new tools for genomic-assisted breeding and valuable loci to elevate rubber yield.</title>
        <authorList>
            <person name="Cheng H."/>
            <person name="Song X."/>
            <person name="Hu Y."/>
            <person name="Wu T."/>
            <person name="Yang Q."/>
            <person name="An Z."/>
            <person name="Feng S."/>
            <person name="Deng Z."/>
            <person name="Wu W."/>
            <person name="Zeng X."/>
            <person name="Tu M."/>
            <person name="Wang X."/>
            <person name="Huang H."/>
        </authorList>
    </citation>
    <scope>NUCLEOTIDE SEQUENCE</scope>
    <source>
        <strain evidence="4">MT/VB/25A 57/8</strain>
    </source>
</reference>
<evidence type="ECO:0000313" key="5">
    <source>
        <dbReference type="Proteomes" id="UP001174677"/>
    </source>
</evidence>
<dbReference type="InterPro" id="IPR000782">
    <property type="entry name" value="FAS1_domain"/>
</dbReference>
<dbReference type="InterPro" id="IPR036378">
    <property type="entry name" value="FAS1_dom_sf"/>
</dbReference>
<accession>A0ABQ9KLA9</accession>
<comment type="caution">
    <text evidence="4">The sequence shown here is derived from an EMBL/GenBank/DDBJ whole genome shotgun (WGS) entry which is preliminary data.</text>
</comment>